<keyword evidence="1" id="KW-0812">Transmembrane</keyword>
<reference evidence="3" key="2">
    <citation type="journal article" date="2017" name="Nat. Plants">
        <title>The Aegilops tauschii genome reveals multiple impacts of transposons.</title>
        <authorList>
            <person name="Zhao G."/>
            <person name="Zou C."/>
            <person name="Li K."/>
            <person name="Wang K."/>
            <person name="Li T."/>
            <person name="Gao L."/>
            <person name="Zhang X."/>
            <person name="Wang H."/>
            <person name="Yang Z."/>
            <person name="Liu X."/>
            <person name="Jiang W."/>
            <person name="Mao L."/>
            <person name="Kong X."/>
            <person name="Jiao Y."/>
            <person name="Jia J."/>
        </authorList>
    </citation>
    <scope>NUCLEOTIDE SEQUENCE [LARGE SCALE GENOMIC DNA]</scope>
    <source>
        <strain evidence="3">cv. AL8/78</strain>
    </source>
</reference>
<name>A0A453LSX0_AEGTS</name>
<keyword evidence="3" id="KW-1185">Reference proteome</keyword>
<sequence length="59" mass="6520">MCCLKNLIVSSAIIVKYIGGSALLIREMFGYARDHQVSFAPPFFFAKLIGLKPNSLIIC</sequence>
<reference evidence="2" key="4">
    <citation type="submission" date="2019-03" db="UniProtKB">
        <authorList>
            <consortium name="EnsemblPlants"/>
        </authorList>
    </citation>
    <scope>IDENTIFICATION</scope>
</reference>
<dbReference type="EnsemblPlants" id="AET5Gv20899100.1">
    <property type="protein sequence ID" value="AET5Gv20899100.1"/>
    <property type="gene ID" value="AET5Gv20899100"/>
</dbReference>
<reference evidence="2" key="3">
    <citation type="journal article" date="2017" name="Nature">
        <title>Genome sequence of the progenitor of the wheat D genome Aegilops tauschii.</title>
        <authorList>
            <person name="Luo M.C."/>
            <person name="Gu Y.Q."/>
            <person name="Puiu D."/>
            <person name="Wang H."/>
            <person name="Twardziok S.O."/>
            <person name="Deal K.R."/>
            <person name="Huo N."/>
            <person name="Zhu T."/>
            <person name="Wang L."/>
            <person name="Wang Y."/>
            <person name="McGuire P.E."/>
            <person name="Liu S."/>
            <person name="Long H."/>
            <person name="Ramasamy R.K."/>
            <person name="Rodriguez J.C."/>
            <person name="Van S.L."/>
            <person name="Yuan L."/>
            <person name="Wang Z."/>
            <person name="Xia Z."/>
            <person name="Xiao L."/>
            <person name="Anderson O.D."/>
            <person name="Ouyang S."/>
            <person name="Liang Y."/>
            <person name="Zimin A.V."/>
            <person name="Pertea G."/>
            <person name="Qi P."/>
            <person name="Bennetzen J.L."/>
            <person name="Dai X."/>
            <person name="Dawson M.W."/>
            <person name="Muller H.G."/>
            <person name="Kugler K."/>
            <person name="Rivarola-Duarte L."/>
            <person name="Spannagl M."/>
            <person name="Mayer K.F.X."/>
            <person name="Lu F.H."/>
            <person name="Bevan M.W."/>
            <person name="Leroy P."/>
            <person name="Li P."/>
            <person name="You F.M."/>
            <person name="Sun Q."/>
            <person name="Liu Z."/>
            <person name="Lyons E."/>
            <person name="Wicker T."/>
            <person name="Salzberg S.L."/>
            <person name="Devos K.M."/>
            <person name="Dvorak J."/>
        </authorList>
    </citation>
    <scope>NUCLEOTIDE SEQUENCE [LARGE SCALE GENOMIC DNA]</scope>
    <source>
        <strain evidence="2">cv. AL8/78</strain>
    </source>
</reference>
<evidence type="ECO:0000313" key="3">
    <source>
        <dbReference type="Proteomes" id="UP000015105"/>
    </source>
</evidence>
<evidence type="ECO:0000256" key="1">
    <source>
        <dbReference type="SAM" id="Phobius"/>
    </source>
</evidence>
<reference evidence="3" key="1">
    <citation type="journal article" date="2014" name="Science">
        <title>Ancient hybridizations among the ancestral genomes of bread wheat.</title>
        <authorList>
            <consortium name="International Wheat Genome Sequencing Consortium,"/>
            <person name="Marcussen T."/>
            <person name="Sandve S.R."/>
            <person name="Heier L."/>
            <person name="Spannagl M."/>
            <person name="Pfeifer M."/>
            <person name="Jakobsen K.S."/>
            <person name="Wulff B.B."/>
            <person name="Steuernagel B."/>
            <person name="Mayer K.F."/>
            <person name="Olsen O.A."/>
        </authorList>
    </citation>
    <scope>NUCLEOTIDE SEQUENCE [LARGE SCALE GENOMIC DNA]</scope>
    <source>
        <strain evidence="3">cv. AL8/78</strain>
    </source>
</reference>
<feature type="transmembrane region" description="Helical" evidence="1">
    <location>
        <begin position="6"/>
        <end position="25"/>
    </location>
</feature>
<dbReference type="AlphaFoldDB" id="A0A453LSX0"/>
<evidence type="ECO:0000313" key="2">
    <source>
        <dbReference type="EnsemblPlants" id="AET5Gv20899100.1"/>
    </source>
</evidence>
<proteinExistence type="predicted"/>
<dbReference type="Gramene" id="AET5Gv20899100.1">
    <property type="protein sequence ID" value="AET5Gv20899100.1"/>
    <property type="gene ID" value="AET5Gv20899100"/>
</dbReference>
<keyword evidence="1" id="KW-1133">Transmembrane helix</keyword>
<accession>A0A453LSX0</accession>
<reference evidence="2" key="5">
    <citation type="journal article" date="2021" name="G3 (Bethesda)">
        <title>Aegilops tauschii genome assembly Aet v5.0 features greater sequence contiguity and improved annotation.</title>
        <authorList>
            <person name="Wang L."/>
            <person name="Zhu T."/>
            <person name="Rodriguez J.C."/>
            <person name="Deal K.R."/>
            <person name="Dubcovsky J."/>
            <person name="McGuire P.E."/>
            <person name="Lux T."/>
            <person name="Spannagl M."/>
            <person name="Mayer K.F.X."/>
            <person name="Baldrich P."/>
            <person name="Meyers B.C."/>
            <person name="Huo N."/>
            <person name="Gu Y.Q."/>
            <person name="Zhou H."/>
            <person name="Devos K.M."/>
            <person name="Bennetzen J.L."/>
            <person name="Unver T."/>
            <person name="Budak H."/>
            <person name="Gulick P.J."/>
            <person name="Galiba G."/>
            <person name="Kalapos B."/>
            <person name="Nelson D.R."/>
            <person name="Li P."/>
            <person name="You F.M."/>
            <person name="Luo M.C."/>
            <person name="Dvorak J."/>
        </authorList>
    </citation>
    <scope>NUCLEOTIDE SEQUENCE [LARGE SCALE GENOMIC DNA]</scope>
    <source>
        <strain evidence="2">cv. AL8/78</strain>
    </source>
</reference>
<keyword evidence="1" id="KW-0472">Membrane</keyword>
<protein>
    <submittedName>
        <fullName evidence="2">Uncharacterized protein</fullName>
    </submittedName>
</protein>
<organism evidence="2 3">
    <name type="scientific">Aegilops tauschii subsp. strangulata</name>
    <name type="common">Goatgrass</name>
    <dbReference type="NCBI Taxonomy" id="200361"/>
    <lineage>
        <taxon>Eukaryota</taxon>
        <taxon>Viridiplantae</taxon>
        <taxon>Streptophyta</taxon>
        <taxon>Embryophyta</taxon>
        <taxon>Tracheophyta</taxon>
        <taxon>Spermatophyta</taxon>
        <taxon>Magnoliopsida</taxon>
        <taxon>Liliopsida</taxon>
        <taxon>Poales</taxon>
        <taxon>Poaceae</taxon>
        <taxon>BOP clade</taxon>
        <taxon>Pooideae</taxon>
        <taxon>Triticodae</taxon>
        <taxon>Triticeae</taxon>
        <taxon>Triticinae</taxon>
        <taxon>Aegilops</taxon>
    </lineage>
</organism>
<dbReference type="Proteomes" id="UP000015105">
    <property type="component" value="Chromosome 5D"/>
</dbReference>